<proteinExistence type="predicted"/>
<comment type="caution">
    <text evidence="1">The sequence shown here is derived from an EMBL/GenBank/DDBJ whole genome shotgun (WGS) entry which is preliminary data.</text>
</comment>
<dbReference type="EMBL" id="JAPFFL010000015">
    <property type="protein sequence ID" value="KAJ6676877.1"/>
    <property type="molecule type" value="Genomic_DNA"/>
</dbReference>
<reference evidence="1" key="1">
    <citation type="submission" date="2022-11" db="EMBL/GenBank/DDBJ databases">
        <authorList>
            <person name="Hyden B.L."/>
            <person name="Feng K."/>
            <person name="Yates T."/>
            <person name="Jawdy S."/>
            <person name="Smart L.B."/>
            <person name="Muchero W."/>
        </authorList>
    </citation>
    <scope>NUCLEOTIDE SEQUENCE</scope>
    <source>
        <tissue evidence="1">Shoot tip</tissue>
    </source>
</reference>
<dbReference type="AlphaFoldDB" id="A0A9Q0SGT9"/>
<sequence length="86" mass="9831">MALISLRKLFEAREEEQEGHTILGLNRKSVSTSGVRAEQREGYEIGKYVHTWKVSCLSDKILRQLVDFLCPDDPTLFLLRLADPAQ</sequence>
<protein>
    <submittedName>
        <fullName evidence="1">Uncharacterized protein</fullName>
    </submittedName>
</protein>
<keyword evidence="2" id="KW-1185">Reference proteome</keyword>
<evidence type="ECO:0000313" key="1">
    <source>
        <dbReference type="EMBL" id="KAJ6676877.1"/>
    </source>
</evidence>
<evidence type="ECO:0000313" key="2">
    <source>
        <dbReference type="Proteomes" id="UP001151529"/>
    </source>
</evidence>
<name>A0A9Q0SGT9_SALVM</name>
<reference evidence="1" key="2">
    <citation type="journal article" date="2023" name="Int. J. Mol. Sci.">
        <title>De Novo Assembly and Annotation of 11 Diverse Shrub Willow (Salix) Genomes Reveals Novel Gene Organization in Sex-Linked Regions.</title>
        <authorList>
            <person name="Hyden B."/>
            <person name="Feng K."/>
            <person name="Yates T.B."/>
            <person name="Jawdy S."/>
            <person name="Cereghino C."/>
            <person name="Smart L.B."/>
            <person name="Muchero W."/>
        </authorList>
    </citation>
    <scope>NUCLEOTIDE SEQUENCE [LARGE SCALE GENOMIC DNA]</scope>
    <source>
        <tissue evidence="1">Shoot tip</tissue>
    </source>
</reference>
<organism evidence="1 2">
    <name type="scientific">Salix viminalis</name>
    <name type="common">Common osier</name>
    <name type="synonym">Basket willow</name>
    <dbReference type="NCBI Taxonomy" id="40686"/>
    <lineage>
        <taxon>Eukaryota</taxon>
        <taxon>Viridiplantae</taxon>
        <taxon>Streptophyta</taxon>
        <taxon>Embryophyta</taxon>
        <taxon>Tracheophyta</taxon>
        <taxon>Spermatophyta</taxon>
        <taxon>Magnoliopsida</taxon>
        <taxon>eudicotyledons</taxon>
        <taxon>Gunneridae</taxon>
        <taxon>Pentapetalae</taxon>
        <taxon>rosids</taxon>
        <taxon>fabids</taxon>
        <taxon>Malpighiales</taxon>
        <taxon>Salicaceae</taxon>
        <taxon>Saliceae</taxon>
        <taxon>Salix</taxon>
    </lineage>
</organism>
<accession>A0A9Q0SGT9</accession>
<dbReference type="Proteomes" id="UP001151529">
    <property type="component" value="Chromosome 15Z"/>
</dbReference>
<gene>
    <name evidence="1" type="ORF">OIU85_010091</name>
</gene>